<evidence type="ECO:0000313" key="2">
    <source>
        <dbReference type="Proteomes" id="UP000053958"/>
    </source>
</evidence>
<feature type="non-terminal residue" evidence="1">
    <location>
        <position position="1"/>
    </location>
</feature>
<gene>
    <name evidence="1" type="ORF">T310_6303</name>
</gene>
<name>A0A0F4YQ07_RASE3</name>
<dbReference type="EMBL" id="LASV01000326">
    <property type="protein sequence ID" value="KKA19703.1"/>
    <property type="molecule type" value="Genomic_DNA"/>
</dbReference>
<comment type="caution">
    <text evidence="1">The sequence shown here is derived from an EMBL/GenBank/DDBJ whole genome shotgun (WGS) entry which is preliminary data.</text>
</comment>
<dbReference type="Proteomes" id="UP000053958">
    <property type="component" value="Unassembled WGS sequence"/>
</dbReference>
<reference evidence="1 2" key="1">
    <citation type="submission" date="2015-04" db="EMBL/GenBank/DDBJ databases">
        <authorList>
            <person name="Heijne W.H."/>
            <person name="Fedorova N.D."/>
            <person name="Nierman W.C."/>
            <person name="Vollebregt A.W."/>
            <person name="Zhao Z."/>
            <person name="Wu L."/>
            <person name="Kumar M."/>
            <person name="Stam H."/>
            <person name="van den Berg M.A."/>
            <person name="Pel H.J."/>
        </authorList>
    </citation>
    <scope>NUCLEOTIDE SEQUENCE [LARGE SCALE GENOMIC DNA]</scope>
    <source>
        <strain evidence="1 2">CBS 393.64</strain>
    </source>
</reference>
<proteinExistence type="predicted"/>
<keyword evidence="2" id="KW-1185">Reference proteome</keyword>
<protein>
    <submittedName>
        <fullName evidence="1">Uncharacterized protein</fullName>
    </submittedName>
</protein>
<evidence type="ECO:0000313" key="1">
    <source>
        <dbReference type="EMBL" id="KKA19703.1"/>
    </source>
</evidence>
<dbReference type="RefSeq" id="XP_013326315.1">
    <property type="nucleotide sequence ID" value="XM_013470861.1"/>
</dbReference>
<sequence>QDKQTVDNMGPGGQVAIGWLRLISLIRAWSLQHMEDSFRALPSGAVMFLYGISRQISEPSSARAVTLRRVPISFILSCMPAWKCVILSRSIYRLYISSLVCCMTCNGKHLDHPGMCQRWGI</sequence>
<accession>A0A0F4YQ07</accession>
<dbReference type="GeneID" id="25318608"/>
<organism evidence="1 2">
    <name type="scientific">Rasamsonia emersonii (strain ATCC 16479 / CBS 393.64 / IMI 116815)</name>
    <dbReference type="NCBI Taxonomy" id="1408163"/>
    <lineage>
        <taxon>Eukaryota</taxon>
        <taxon>Fungi</taxon>
        <taxon>Dikarya</taxon>
        <taxon>Ascomycota</taxon>
        <taxon>Pezizomycotina</taxon>
        <taxon>Eurotiomycetes</taxon>
        <taxon>Eurotiomycetidae</taxon>
        <taxon>Eurotiales</taxon>
        <taxon>Trichocomaceae</taxon>
        <taxon>Rasamsonia</taxon>
    </lineage>
</organism>
<dbReference type="AlphaFoldDB" id="A0A0F4YQ07"/>